<feature type="region of interest" description="Disordered" evidence="1">
    <location>
        <begin position="1"/>
        <end position="107"/>
    </location>
</feature>
<gene>
    <name evidence="2" type="primary">LOC123056114</name>
</gene>
<dbReference type="Gramene" id="TraesRN2D0101214900.2">
    <property type="protein sequence ID" value="TraesRN2D0101214900.2"/>
    <property type="gene ID" value="TraesRN2D0101214900"/>
</dbReference>
<dbReference type="Gramene" id="TraesCS2D03G1239800.2">
    <property type="protein sequence ID" value="TraesCS2D03G1239800.2.CDS"/>
    <property type="gene ID" value="TraesCS2D03G1239800"/>
</dbReference>
<accession>A0A3B6DN35</accession>
<keyword evidence="3" id="KW-1185">Reference proteome</keyword>
<dbReference type="OrthoDB" id="657523at2759"/>
<evidence type="ECO:0000313" key="2">
    <source>
        <dbReference type="EnsemblPlants" id="TraesCS2D02G556700.1"/>
    </source>
</evidence>
<feature type="compositionally biased region" description="Basic and acidic residues" evidence="1">
    <location>
        <begin position="17"/>
        <end position="31"/>
    </location>
</feature>
<dbReference type="Proteomes" id="UP000019116">
    <property type="component" value="Chromosome 2D"/>
</dbReference>
<dbReference type="Gramene" id="TraesWEE_scaffold_013324_01G000800.1">
    <property type="protein sequence ID" value="TraesWEE_scaffold_013324_01G000800.1"/>
    <property type="gene ID" value="TraesWEE_scaffold_013324_01G000800"/>
</dbReference>
<dbReference type="Gramene" id="TraesCAD_scaffold_007432_01G000200.1">
    <property type="protein sequence ID" value="TraesCAD_scaffold_007432_01G000200.1"/>
    <property type="gene ID" value="TraesCAD_scaffold_007432_01G000200"/>
</dbReference>
<evidence type="ECO:0000256" key="1">
    <source>
        <dbReference type="SAM" id="MobiDB-lite"/>
    </source>
</evidence>
<dbReference type="Gramene" id="TraesCS2D02G556700.1">
    <property type="protein sequence ID" value="TraesCS2D02G556700.1"/>
    <property type="gene ID" value="TraesCS2D02G556700"/>
</dbReference>
<dbReference type="AlphaFoldDB" id="A0A3B6DN35"/>
<evidence type="ECO:0000313" key="3">
    <source>
        <dbReference type="Proteomes" id="UP000019116"/>
    </source>
</evidence>
<dbReference type="EnsemblPlants" id="TraesCS2D02G556700.1">
    <property type="protein sequence ID" value="TraesCS2D02G556700.1"/>
    <property type="gene ID" value="TraesCS2D02G556700"/>
</dbReference>
<dbReference type="Gramene" id="TraesROB_scaffold_006945_01G000400.1">
    <property type="protein sequence ID" value="TraesROB_scaffold_006945_01G000400.1"/>
    <property type="gene ID" value="TraesROB_scaffold_006945_01G000400"/>
</dbReference>
<proteinExistence type="predicted"/>
<protein>
    <submittedName>
        <fullName evidence="2">Uncharacterized protein</fullName>
    </submittedName>
</protein>
<sequence length="148" mass="16032">MAGTSHKSKQDGLVGSSHDDLASHGNEEHQTQPRSSAPITGYKRQRTKAVIARGKRPDDIISNENSNESQAADVGNKNVEGADVDQPPKPKRQKKGGTEGRRNRASPARLCKLNKDLVPDQKGSSLEKNLVAFWILQRVACPEILASG</sequence>
<reference evidence="2" key="1">
    <citation type="submission" date="2018-08" db="EMBL/GenBank/DDBJ databases">
        <authorList>
            <person name="Rossello M."/>
        </authorList>
    </citation>
    <scope>NUCLEOTIDE SEQUENCE [LARGE SCALE GENOMIC DNA]</scope>
    <source>
        <strain evidence="2">cv. Chinese Spring</strain>
    </source>
</reference>
<dbReference type="Gramene" id="TraesCLE_scaffold_005788_01G000400.1">
    <property type="protein sequence ID" value="TraesCLE_scaffold_005788_01G000400.1"/>
    <property type="gene ID" value="TraesCLE_scaffold_005788_01G000400"/>
</dbReference>
<organism evidence="2">
    <name type="scientific">Triticum aestivum</name>
    <name type="common">Wheat</name>
    <dbReference type="NCBI Taxonomy" id="4565"/>
    <lineage>
        <taxon>Eukaryota</taxon>
        <taxon>Viridiplantae</taxon>
        <taxon>Streptophyta</taxon>
        <taxon>Embryophyta</taxon>
        <taxon>Tracheophyta</taxon>
        <taxon>Spermatophyta</taxon>
        <taxon>Magnoliopsida</taxon>
        <taxon>Liliopsida</taxon>
        <taxon>Poales</taxon>
        <taxon>Poaceae</taxon>
        <taxon>BOP clade</taxon>
        <taxon>Pooideae</taxon>
        <taxon>Triticodae</taxon>
        <taxon>Triticeae</taxon>
        <taxon>Triticinae</taxon>
        <taxon>Triticum</taxon>
    </lineage>
</organism>
<name>A0A3B6DN35_WHEAT</name>
<reference evidence="2" key="2">
    <citation type="submission" date="2018-10" db="UniProtKB">
        <authorList>
            <consortium name="EnsemblPlants"/>
        </authorList>
    </citation>
    <scope>IDENTIFICATION</scope>
</reference>